<dbReference type="InterPro" id="IPR025400">
    <property type="entry name" value="Lin1244/Lin1753-like_N"/>
</dbReference>
<dbReference type="Proteomes" id="UP000007995">
    <property type="component" value="Unassembled WGS sequence"/>
</dbReference>
<accession>K5CEW2</accession>
<feature type="region of interest" description="Disordered" evidence="1">
    <location>
        <begin position="414"/>
        <end position="437"/>
    </location>
</feature>
<evidence type="ECO:0000259" key="2">
    <source>
        <dbReference type="Pfam" id="PF14297"/>
    </source>
</evidence>
<reference evidence="4 5" key="1">
    <citation type="submission" date="2012-02" db="EMBL/GenBank/DDBJ databases">
        <title>The Genome Sequence of Bacteroides finegoldii CL09T03C10.</title>
        <authorList>
            <consortium name="The Broad Institute Genome Sequencing Platform"/>
            <person name="Earl A."/>
            <person name="Ward D."/>
            <person name="Feldgarden M."/>
            <person name="Gevers D."/>
            <person name="Zitomersky N.L."/>
            <person name="Coyne M.J."/>
            <person name="Comstock L.E."/>
            <person name="Young S.K."/>
            <person name="Zeng Q."/>
            <person name="Gargeya S."/>
            <person name="Fitzgerald M."/>
            <person name="Haas B."/>
            <person name="Abouelleil A."/>
            <person name="Alvarado L."/>
            <person name="Arachchi H.M."/>
            <person name="Berlin A."/>
            <person name="Chapman S.B."/>
            <person name="Gearin G."/>
            <person name="Goldberg J."/>
            <person name="Griggs A."/>
            <person name="Gujja S."/>
            <person name="Hansen M."/>
            <person name="Heiman D."/>
            <person name="Howarth C."/>
            <person name="Larimer J."/>
            <person name="Lui A."/>
            <person name="MacDonald P.J.P."/>
            <person name="McCowen C."/>
            <person name="Montmayeur A."/>
            <person name="Murphy C."/>
            <person name="Neiman D."/>
            <person name="Pearson M."/>
            <person name="Priest M."/>
            <person name="Roberts A."/>
            <person name="Saif S."/>
            <person name="Shea T."/>
            <person name="Sisk P."/>
            <person name="Stolte C."/>
            <person name="Sykes S."/>
            <person name="Wortman J."/>
            <person name="Nusbaum C."/>
            <person name="Birren B."/>
        </authorList>
    </citation>
    <scope>NUCLEOTIDE SEQUENCE [LARGE SCALE GENOMIC DNA]</scope>
    <source>
        <strain evidence="4 5">CL09T03C10</strain>
    </source>
</reference>
<dbReference type="EMBL" id="AGXW01000002">
    <property type="protein sequence ID" value="EKJ91999.1"/>
    <property type="molecule type" value="Genomic_DNA"/>
</dbReference>
<dbReference type="OrthoDB" id="1043295at2"/>
<organism evidence="4 5">
    <name type="scientific">Bacteroides finegoldii CL09T03C10</name>
    <dbReference type="NCBI Taxonomy" id="997888"/>
    <lineage>
        <taxon>Bacteria</taxon>
        <taxon>Pseudomonadati</taxon>
        <taxon>Bacteroidota</taxon>
        <taxon>Bacteroidia</taxon>
        <taxon>Bacteroidales</taxon>
        <taxon>Bacteroidaceae</taxon>
        <taxon>Bacteroides</taxon>
    </lineage>
</organism>
<evidence type="ECO:0000259" key="3">
    <source>
        <dbReference type="Pfam" id="PF25200"/>
    </source>
</evidence>
<feature type="compositionally biased region" description="Low complexity" evidence="1">
    <location>
        <begin position="212"/>
        <end position="225"/>
    </location>
</feature>
<feature type="compositionally biased region" description="Polar residues" evidence="1">
    <location>
        <begin position="227"/>
        <end position="239"/>
    </location>
</feature>
<name>K5CEW2_9BACE</name>
<sequence>MKKDQYFNLEVNLLNDDNIAGMMSELDAAEALGIYVMLLLHLRTKDNYEASCTPLLLRAFARRYDLELDMLEKVLHDYNLFEVDEERQTFRAPYLDRVMQRLEEKWRMDTENGKKGGRPKKRAKCAETPATKGRKPNETQERREEEKIGITPVVNNSSNTPAGEAADADTVVAENSGAVESSRIRGTSGKTVIPETGEKISATRTSRASEITGASESSRTSRASEITGDSESSGTSRVSEITGASGSSRTSRASEITGASGSSRTSRASETSEVRTASSVPVGRGMRIRAVDEEGQQPLQPVLSWETLVDRLADSRLYMELAGQRSGLGRLFIDHQQQIIGLFKKHILLYGKEGGLLFFEDVKRYFSNYIAAGSPTCRMLREELMREIKERESKDVSRFESIVDGKRMYLGRLIPDSAPPRPDNSAVWDDAHKRWGH</sequence>
<proteinExistence type="predicted"/>
<feature type="compositionally biased region" description="Low complexity" evidence="1">
    <location>
        <begin position="242"/>
        <end position="271"/>
    </location>
</feature>
<evidence type="ECO:0000313" key="5">
    <source>
        <dbReference type="Proteomes" id="UP000007995"/>
    </source>
</evidence>
<dbReference type="Pfam" id="PF25200">
    <property type="entry name" value="DUF7833"/>
    <property type="match status" value="1"/>
</dbReference>
<feature type="compositionally biased region" description="Basic and acidic residues" evidence="1">
    <location>
        <begin position="135"/>
        <end position="148"/>
    </location>
</feature>
<evidence type="ECO:0000256" key="1">
    <source>
        <dbReference type="SAM" id="MobiDB-lite"/>
    </source>
</evidence>
<dbReference type="Pfam" id="PF14297">
    <property type="entry name" value="Lin1244_N"/>
    <property type="match status" value="1"/>
</dbReference>
<feature type="domain" description="DUF7833" evidence="3">
    <location>
        <begin position="309"/>
        <end position="371"/>
    </location>
</feature>
<feature type="region of interest" description="Disordered" evidence="1">
    <location>
        <begin position="109"/>
        <end position="281"/>
    </location>
</feature>
<dbReference type="AlphaFoldDB" id="K5CEW2"/>
<feature type="domain" description="Lin1244/Lin1753-like N-terminal" evidence="2">
    <location>
        <begin position="6"/>
        <end position="91"/>
    </location>
</feature>
<dbReference type="InterPro" id="IPR057155">
    <property type="entry name" value="DUF7833"/>
</dbReference>
<comment type="caution">
    <text evidence="4">The sequence shown here is derived from an EMBL/GenBank/DDBJ whole genome shotgun (WGS) entry which is preliminary data.</text>
</comment>
<evidence type="ECO:0000313" key="4">
    <source>
        <dbReference type="EMBL" id="EKJ91999.1"/>
    </source>
</evidence>
<dbReference type="RefSeq" id="WP_007759826.1">
    <property type="nucleotide sequence ID" value="NZ_AKBZ01000001.1"/>
</dbReference>
<protein>
    <submittedName>
        <fullName evidence="4">Uncharacterized protein</fullName>
    </submittedName>
</protein>
<gene>
    <name evidence="4" type="ORF">HMPREF1057_00834</name>
</gene>
<dbReference type="HOGENOM" id="CLU_042503_0_0_10"/>